<evidence type="ECO:0000256" key="8">
    <source>
        <dbReference type="ARBA" id="ARBA00023228"/>
    </source>
</evidence>
<keyword evidence="6 10" id="KW-1015">Disulfide bond</keyword>
<keyword evidence="11" id="KW-0175">Coiled coil</keyword>
<dbReference type="PANTHER" id="PTHR11452:SF86">
    <property type="entry name" value="ALPHA-GALACTOSIDASE"/>
    <property type="match status" value="1"/>
</dbReference>
<dbReference type="GO" id="GO:0016139">
    <property type="term" value="P:glycoside catabolic process"/>
    <property type="evidence" value="ECO:0007669"/>
    <property type="project" value="TreeGrafter"/>
</dbReference>
<dbReference type="GO" id="GO:0005764">
    <property type="term" value="C:lysosome"/>
    <property type="evidence" value="ECO:0007669"/>
    <property type="project" value="UniProtKB-SubCell"/>
</dbReference>
<dbReference type="SUPFAM" id="SSF51011">
    <property type="entry name" value="Glycosyl hydrolase domain"/>
    <property type="match status" value="1"/>
</dbReference>
<evidence type="ECO:0000256" key="1">
    <source>
        <dbReference type="ARBA" id="ARBA00004371"/>
    </source>
</evidence>
<gene>
    <name evidence="13" type="ORF">G5I_05815</name>
</gene>
<dbReference type="Gene3D" id="1.10.418.10">
    <property type="entry name" value="Calponin-like domain"/>
    <property type="match status" value="1"/>
</dbReference>
<dbReference type="InterPro" id="IPR036872">
    <property type="entry name" value="CH_dom_sf"/>
</dbReference>
<evidence type="ECO:0000313" key="14">
    <source>
        <dbReference type="Proteomes" id="UP000007755"/>
    </source>
</evidence>
<comment type="similarity">
    <text evidence="2 10">Belongs to the glycosyl hydrolase 27 family.</text>
</comment>
<dbReference type="GO" id="GO:0016020">
    <property type="term" value="C:membrane"/>
    <property type="evidence" value="ECO:0007669"/>
    <property type="project" value="GOC"/>
</dbReference>
<evidence type="ECO:0000256" key="10">
    <source>
        <dbReference type="RuleBase" id="RU361168"/>
    </source>
</evidence>
<keyword evidence="4 10" id="KW-0378">Hydrolase</keyword>
<dbReference type="EMBL" id="GL888182">
    <property type="protein sequence ID" value="EGI65714.1"/>
    <property type="molecule type" value="Genomic_DNA"/>
</dbReference>
<dbReference type="FunFam" id="2.60.40.1180:FF:000032">
    <property type="entry name" value="Alpha-galactosidase"/>
    <property type="match status" value="1"/>
</dbReference>
<dbReference type="InterPro" id="IPR013780">
    <property type="entry name" value="Glyco_hydro_b"/>
</dbReference>
<dbReference type="PANTHER" id="PTHR11452">
    <property type="entry name" value="ALPHA-GALACTOSIDASE/ALPHA-N-ACETYLGALACTOSAMINIDASE"/>
    <property type="match status" value="1"/>
</dbReference>
<dbReference type="CDD" id="cd14792">
    <property type="entry name" value="GH27"/>
    <property type="match status" value="1"/>
</dbReference>
<dbReference type="CDD" id="cd21207">
    <property type="entry name" value="CH_dMP20-like"/>
    <property type="match status" value="1"/>
</dbReference>
<dbReference type="SMART" id="SM00033">
    <property type="entry name" value="CH"/>
    <property type="match status" value="1"/>
</dbReference>
<proteinExistence type="inferred from homology"/>
<evidence type="ECO:0000256" key="2">
    <source>
        <dbReference type="ARBA" id="ARBA00009743"/>
    </source>
</evidence>
<organism evidence="14">
    <name type="scientific">Acromyrmex echinatior</name>
    <name type="common">Panamanian leafcutter ant</name>
    <name type="synonym">Acromyrmex octospinosus echinatior</name>
    <dbReference type="NCBI Taxonomy" id="103372"/>
    <lineage>
        <taxon>Eukaryota</taxon>
        <taxon>Metazoa</taxon>
        <taxon>Ecdysozoa</taxon>
        <taxon>Arthropoda</taxon>
        <taxon>Hexapoda</taxon>
        <taxon>Insecta</taxon>
        <taxon>Pterygota</taxon>
        <taxon>Neoptera</taxon>
        <taxon>Endopterygota</taxon>
        <taxon>Hymenoptera</taxon>
        <taxon>Apocrita</taxon>
        <taxon>Aculeata</taxon>
        <taxon>Formicoidea</taxon>
        <taxon>Formicidae</taxon>
        <taxon>Myrmicinae</taxon>
        <taxon>Acromyrmex</taxon>
    </lineage>
</organism>
<dbReference type="GO" id="GO:0009311">
    <property type="term" value="P:oligosaccharide metabolic process"/>
    <property type="evidence" value="ECO:0007669"/>
    <property type="project" value="TreeGrafter"/>
</dbReference>
<dbReference type="InParanoid" id="F4WJD6"/>
<dbReference type="InterPro" id="IPR001715">
    <property type="entry name" value="CH_dom"/>
</dbReference>
<dbReference type="InterPro" id="IPR017853">
    <property type="entry name" value="GH"/>
</dbReference>
<dbReference type="eggNOG" id="KOG2366">
    <property type="taxonomic scope" value="Eukaryota"/>
</dbReference>
<dbReference type="SUPFAM" id="SSF51445">
    <property type="entry name" value="(Trans)glycosidases"/>
    <property type="match status" value="1"/>
</dbReference>
<dbReference type="Gene3D" id="3.20.20.70">
    <property type="entry name" value="Aldolase class I"/>
    <property type="match status" value="1"/>
</dbReference>
<comment type="subcellular location">
    <subcellularLocation>
        <location evidence="1">Lysosome</location>
    </subcellularLocation>
</comment>
<dbReference type="GO" id="GO:0019377">
    <property type="term" value="P:glycolipid catabolic process"/>
    <property type="evidence" value="ECO:0007669"/>
    <property type="project" value="UniProtKB-ARBA"/>
</dbReference>
<dbReference type="Gene3D" id="2.60.40.1180">
    <property type="entry name" value="Golgi alpha-mannosidase II"/>
    <property type="match status" value="1"/>
</dbReference>
<dbReference type="STRING" id="103372.F4WJD6"/>
<accession>F4WJD6</accession>
<feature type="domain" description="Calponin-homology (CH)" evidence="12">
    <location>
        <begin position="389"/>
        <end position="494"/>
    </location>
</feature>
<evidence type="ECO:0000313" key="13">
    <source>
        <dbReference type="EMBL" id="EGI65714.1"/>
    </source>
</evidence>
<dbReference type="EC" id="3.2.1.-" evidence="10"/>
<protein>
    <recommendedName>
        <fullName evidence="10">Alpha-galactosidase</fullName>
        <ecNumber evidence="10">3.2.1.-</ecNumber>
    </recommendedName>
</protein>
<evidence type="ECO:0000256" key="9">
    <source>
        <dbReference type="ARBA" id="ARBA00023295"/>
    </source>
</evidence>
<dbReference type="PROSITE" id="PS50021">
    <property type="entry name" value="CH"/>
    <property type="match status" value="1"/>
</dbReference>
<dbReference type="InterPro" id="IPR035373">
    <property type="entry name" value="Melibiase/NAGA_C"/>
</dbReference>
<dbReference type="Pfam" id="PF00307">
    <property type="entry name" value="CH"/>
    <property type="match status" value="1"/>
</dbReference>
<keyword evidence="9 10" id="KW-0326">Glycosidase</keyword>
<keyword evidence="5" id="KW-0443">Lipid metabolism</keyword>
<evidence type="ECO:0000259" key="12">
    <source>
        <dbReference type="PROSITE" id="PS50021"/>
    </source>
</evidence>
<reference evidence="13" key="1">
    <citation type="submission" date="2011-02" db="EMBL/GenBank/DDBJ databases">
        <title>The genome of the leaf-cutting ant Acromyrmex echinatior suggests key adaptations to social evolution and fungus farming.</title>
        <authorList>
            <person name="Nygaard S."/>
            <person name="Zhang G."/>
        </authorList>
    </citation>
    <scope>NUCLEOTIDE SEQUENCE</scope>
</reference>
<dbReference type="AlphaFoldDB" id="F4WJD6"/>
<dbReference type="InterPro" id="IPR002241">
    <property type="entry name" value="Glyco_hydro_27"/>
</dbReference>
<keyword evidence="8" id="KW-0458">Lysosome</keyword>
<evidence type="ECO:0000256" key="4">
    <source>
        <dbReference type="ARBA" id="ARBA00022801"/>
    </source>
</evidence>
<dbReference type="FunFam" id="3.20.20.70:FF:000070">
    <property type="entry name" value="Alpha-galactosidase"/>
    <property type="match status" value="1"/>
</dbReference>
<dbReference type="InterPro" id="IPR013785">
    <property type="entry name" value="Aldolase_TIM"/>
</dbReference>
<dbReference type="Pfam" id="PF16499">
    <property type="entry name" value="Melibiase_2"/>
    <property type="match status" value="1"/>
</dbReference>
<dbReference type="PRINTS" id="PR00740">
    <property type="entry name" value="GLHYDRLASE27"/>
</dbReference>
<dbReference type="Proteomes" id="UP000007755">
    <property type="component" value="Unassembled WGS sequence"/>
</dbReference>
<sequence>MENCVAKLKNELRLQKERLQEESAELNKLRKQLENSENKLQSQRNELANKHAEEKLMLVKEQQRLLSECENLQSQLQTIEKEKCDIAKSAAQVENKLLLQEEKMQEALMEQNKWQEQVNDVERKFHSQKNELVSAHAKEKTLFIEEQQRLESKFKSLQSQLNTLEQDKINITDMIAQKDTLISKLQNEISMYKNEIEVIMTRYNQMCAKSEALLDTQSMLENELRTKTEKIQHLETMLNSLKLRETGFVNDINRIEKKLSSEIDYSKNLENKLSSVQKDLQFAQKQNAEMQKILEKTKSNNEFSINTLQHQLKTLQKEKEIITRESTRVKISNANLLDSDEDTSSSEKLIRTSLKKRQSQDKSFSAKQQYVIILTFAHNFAQIAAKRNPEQEKEAQEWIESILGKKFPPGETFEEVLKDGQVLCHLMNKLSPGSVPKINSTGGQFKMMENINLFQKALKDYGVDDVDVFQTVDLWEKKDVAQVVTTLFALGRTLSFYRMLRNLWSLCLLLSLVTLAPALENGLARTPPMGWLAWERFRCNTDCKNDPDNCISDRLFRTMTDIVVAEGYAAVGYEYINVDDCWLEKERDLNGQLVPDRERFPYGMKSLSDYVHSKGLKFGIYEDYGNYTCAGYPGILGYLDIDAATFASWDVDYVKLDGCYSHPVDMDRGYPEFGYLLNQTGKHMIYSCSWPVYQIYAGMKPNYTSIAENCNLWRNFDDIQDSWASVESIIDYYGNNQDAIVSNAGPGHWNDPDMLIIGNFGLSYEQSKTQMAIWAILAAPLLMSVDLRTIRPEYKAILQNKKIIAVDQDLLGIQGRRIYKHKGIEIWARPITPVYQNYYSYAIAFVNRRTDGTPSDVSVTLKELGLQYPAGYRVEDLYEDVDYHVLTPQTKIKVKVNPSGVVILRCNLNTDDVFRYSPYSSLNQVFKVRQNSFE</sequence>
<comment type="subunit">
    <text evidence="3 10">Homodimer.</text>
</comment>
<evidence type="ECO:0000256" key="5">
    <source>
        <dbReference type="ARBA" id="ARBA00023098"/>
    </source>
</evidence>
<dbReference type="eggNOG" id="KOG2046">
    <property type="taxonomic scope" value="Eukaryota"/>
</dbReference>
<evidence type="ECO:0000256" key="6">
    <source>
        <dbReference type="ARBA" id="ARBA00023157"/>
    </source>
</evidence>
<name>F4WJD6_ACREC</name>
<dbReference type="GO" id="GO:0004557">
    <property type="term" value="F:alpha-galactosidase activity"/>
    <property type="evidence" value="ECO:0007669"/>
    <property type="project" value="TreeGrafter"/>
</dbReference>
<dbReference type="SUPFAM" id="SSF47576">
    <property type="entry name" value="Calponin-homology domain, CH-domain"/>
    <property type="match status" value="1"/>
</dbReference>
<dbReference type="PROSITE" id="PS00512">
    <property type="entry name" value="ALPHA_GALACTOSIDASE"/>
    <property type="match status" value="1"/>
</dbReference>
<dbReference type="Pfam" id="PF17450">
    <property type="entry name" value="Melibiase_2_C"/>
    <property type="match status" value="1"/>
</dbReference>
<feature type="coiled-coil region" evidence="11">
    <location>
        <begin position="2"/>
        <end position="325"/>
    </location>
</feature>
<keyword evidence="14" id="KW-1185">Reference proteome</keyword>
<dbReference type="InterPro" id="IPR000111">
    <property type="entry name" value="Glyco_hydro_27/36_CS"/>
</dbReference>
<evidence type="ECO:0000256" key="3">
    <source>
        <dbReference type="ARBA" id="ARBA00011738"/>
    </source>
</evidence>
<dbReference type="OrthoDB" id="5795902at2759"/>
<keyword evidence="7" id="KW-0325">Glycoprotein</keyword>
<evidence type="ECO:0000256" key="11">
    <source>
        <dbReference type="SAM" id="Coils"/>
    </source>
</evidence>
<evidence type="ECO:0000256" key="7">
    <source>
        <dbReference type="ARBA" id="ARBA00023180"/>
    </source>
</evidence>